<feature type="domain" description="CCHC-type" evidence="7">
    <location>
        <begin position="79"/>
        <end position="95"/>
    </location>
</feature>
<dbReference type="PANTHER" id="PTHR37984:SF5">
    <property type="entry name" value="PROTEIN NYNRIN-LIKE"/>
    <property type="match status" value="1"/>
</dbReference>
<feature type="compositionally biased region" description="Basic and acidic residues" evidence="6">
    <location>
        <begin position="41"/>
        <end position="61"/>
    </location>
</feature>
<reference evidence="9" key="1">
    <citation type="submission" date="2010-08" db="EMBL/GenBank/DDBJ databases">
        <authorList>
            <consortium name="Caenorhabditis japonica Sequencing Consortium"/>
            <person name="Wilson R.K."/>
        </authorList>
    </citation>
    <scope>NUCLEOTIDE SEQUENCE [LARGE SCALE GENOMIC DNA]</scope>
    <source>
        <strain evidence="9">DF5081</strain>
    </source>
</reference>
<protein>
    <submittedName>
        <fullName evidence="8">CCHC-type domain-containing protein</fullName>
    </submittedName>
</protein>
<dbReference type="AlphaFoldDB" id="A0A8R1ICH3"/>
<keyword evidence="4" id="KW-0255">Endonuclease</keyword>
<keyword evidence="5" id="KW-0862">Zinc</keyword>
<dbReference type="SUPFAM" id="SSF57756">
    <property type="entry name" value="Retrovirus zinc finger-like domains"/>
    <property type="match status" value="1"/>
</dbReference>
<dbReference type="GO" id="GO:0003676">
    <property type="term" value="F:nucleic acid binding"/>
    <property type="evidence" value="ECO:0007669"/>
    <property type="project" value="InterPro"/>
</dbReference>
<keyword evidence="1" id="KW-0808">Transferase</keyword>
<dbReference type="InterPro" id="IPR050951">
    <property type="entry name" value="Retrovirus_Pol_polyprotein"/>
</dbReference>
<dbReference type="PROSITE" id="PS50158">
    <property type="entry name" value="ZF_CCHC"/>
    <property type="match status" value="1"/>
</dbReference>
<dbReference type="SUPFAM" id="SSF50630">
    <property type="entry name" value="Acid proteases"/>
    <property type="match status" value="1"/>
</dbReference>
<keyword evidence="5" id="KW-0863">Zinc-finger</keyword>
<evidence type="ECO:0000313" key="8">
    <source>
        <dbReference type="EnsemblMetazoa" id="CJA33153.1"/>
    </source>
</evidence>
<evidence type="ECO:0000256" key="5">
    <source>
        <dbReference type="PROSITE-ProRule" id="PRU00047"/>
    </source>
</evidence>
<evidence type="ECO:0000256" key="2">
    <source>
        <dbReference type="ARBA" id="ARBA00022695"/>
    </source>
</evidence>
<reference evidence="8" key="2">
    <citation type="submission" date="2022-06" db="UniProtKB">
        <authorList>
            <consortium name="EnsemblMetazoa"/>
        </authorList>
    </citation>
    <scope>IDENTIFICATION</scope>
    <source>
        <strain evidence="8">DF5081</strain>
    </source>
</reference>
<evidence type="ECO:0000256" key="4">
    <source>
        <dbReference type="ARBA" id="ARBA00022759"/>
    </source>
</evidence>
<dbReference type="GO" id="GO:0008270">
    <property type="term" value="F:zinc ion binding"/>
    <property type="evidence" value="ECO:0007669"/>
    <property type="project" value="UniProtKB-KW"/>
</dbReference>
<dbReference type="GO" id="GO:0005737">
    <property type="term" value="C:cytoplasm"/>
    <property type="evidence" value="ECO:0007669"/>
    <property type="project" value="UniProtKB-ARBA"/>
</dbReference>
<dbReference type="InterPro" id="IPR036875">
    <property type="entry name" value="Znf_CCHC_sf"/>
</dbReference>
<dbReference type="GO" id="GO:0019899">
    <property type="term" value="F:enzyme binding"/>
    <property type="evidence" value="ECO:0007669"/>
    <property type="project" value="UniProtKB-ARBA"/>
</dbReference>
<dbReference type="InterPro" id="IPR001878">
    <property type="entry name" value="Znf_CCHC"/>
</dbReference>
<dbReference type="GO" id="GO:0016779">
    <property type="term" value="F:nucleotidyltransferase activity"/>
    <property type="evidence" value="ECO:0007669"/>
    <property type="project" value="UniProtKB-KW"/>
</dbReference>
<dbReference type="InterPro" id="IPR021109">
    <property type="entry name" value="Peptidase_aspartic_dom_sf"/>
</dbReference>
<evidence type="ECO:0000259" key="7">
    <source>
        <dbReference type="PROSITE" id="PS50158"/>
    </source>
</evidence>
<dbReference type="Pfam" id="PF00098">
    <property type="entry name" value="zf-CCHC"/>
    <property type="match status" value="1"/>
</dbReference>
<dbReference type="PANTHER" id="PTHR37984">
    <property type="entry name" value="PROTEIN CBG26694"/>
    <property type="match status" value="1"/>
</dbReference>
<dbReference type="CDD" id="cd00303">
    <property type="entry name" value="retropepsin_like"/>
    <property type="match status" value="1"/>
</dbReference>
<keyword evidence="5" id="KW-0479">Metal-binding</keyword>
<feature type="region of interest" description="Disordered" evidence="6">
    <location>
        <begin position="255"/>
        <end position="275"/>
    </location>
</feature>
<evidence type="ECO:0000256" key="3">
    <source>
        <dbReference type="ARBA" id="ARBA00022722"/>
    </source>
</evidence>
<dbReference type="EnsemblMetazoa" id="CJA33153.1">
    <property type="protein sequence ID" value="CJA33153.1"/>
    <property type="gene ID" value="WBGene00209000"/>
</dbReference>
<feature type="region of interest" description="Disordered" evidence="6">
    <location>
        <begin position="25"/>
        <end position="70"/>
    </location>
</feature>
<evidence type="ECO:0000256" key="6">
    <source>
        <dbReference type="SAM" id="MobiDB-lite"/>
    </source>
</evidence>
<dbReference type="SMART" id="SM00343">
    <property type="entry name" value="ZnF_C2HC"/>
    <property type="match status" value="1"/>
</dbReference>
<organism evidence="8 9">
    <name type="scientific">Caenorhabditis japonica</name>
    <dbReference type="NCBI Taxonomy" id="281687"/>
    <lineage>
        <taxon>Eukaryota</taxon>
        <taxon>Metazoa</taxon>
        <taxon>Ecdysozoa</taxon>
        <taxon>Nematoda</taxon>
        <taxon>Chromadorea</taxon>
        <taxon>Rhabditida</taxon>
        <taxon>Rhabditina</taxon>
        <taxon>Rhabditomorpha</taxon>
        <taxon>Rhabditoidea</taxon>
        <taxon>Rhabditidae</taxon>
        <taxon>Peloderinae</taxon>
        <taxon>Caenorhabditis</taxon>
    </lineage>
</organism>
<keyword evidence="2" id="KW-0548">Nucleotidyltransferase</keyword>
<keyword evidence="4" id="KW-0378">Hydrolase</keyword>
<accession>A0A8R1ICH3</accession>
<evidence type="ECO:0000256" key="1">
    <source>
        <dbReference type="ARBA" id="ARBA00022679"/>
    </source>
</evidence>
<evidence type="ECO:0000313" key="9">
    <source>
        <dbReference type="Proteomes" id="UP000005237"/>
    </source>
</evidence>
<dbReference type="Gene3D" id="4.10.60.10">
    <property type="entry name" value="Zinc finger, CCHC-type"/>
    <property type="match status" value="1"/>
</dbReference>
<proteinExistence type="predicted"/>
<dbReference type="Gene3D" id="2.40.70.10">
    <property type="entry name" value="Acid Proteases"/>
    <property type="match status" value="1"/>
</dbReference>
<sequence length="275" mass="31399">MKRRETPVEEQYDTLKDIVLQQENERKKEQVYRGGISDATGRTESRWNGSERWRKSEKEDQLSDGEASQKSVDQRGSIKCYNCGGVGHIVKQCTSKLVANVVREGQLKGTRSSMVKMWENCEILEQKRKVTIDSGAVVSVISSGAWEKLKRGCIDWKERCEVLAKPHFKLVNASRLTMPVQEQVKLDIKIKDREAKVIFQIVRNNADIFLLGANAFKAVGIELRWKEKEAITQRASGYRVSSGVHLNTWRMKRENVQTNADASAAKGSRVRMERR</sequence>
<keyword evidence="9" id="KW-1185">Reference proteome</keyword>
<name>A0A8R1ICH3_CAEJA</name>
<dbReference type="GO" id="GO:0004519">
    <property type="term" value="F:endonuclease activity"/>
    <property type="evidence" value="ECO:0007669"/>
    <property type="project" value="UniProtKB-KW"/>
</dbReference>
<keyword evidence="3" id="KW-0540">Nuclease</keyword>
<dbReference type="Proteomes" id="UP000005237">
    <property type="component" value="Unassembled WGS sequence"/>
</dbReference>